<dbReference type="GO" id="GO:0042575">
    <property type="term" value="C:DNA polymerase complex"/>
    <property type="evidence" value="ECO:0007669"/>
    <property type="project" value="UniProtKB-ARBA"/>
</dbReference>
<dbReference type="InterPro" id="IPR012337">
    <property type="entry name" value="RNaseH-like_sf"/>
</dbReference>
<evidence type="ECO:0000313" key="3">
    <source>
        <dbReference type="EMBL" id="GBL89291.1"/>
    </source>
</evidence>
<dbReference type="GO" id="GO:0071897">
    <property type="term" value="P:DNA biosynthetic process"/>
    <property type="evidence" value="ECO:0007669"/>
    <property type="project" value="UniProtKB-ARBA"/>
</dbReference>
<reference evidence="3 4" key="1">
    <citation type="journal article" date="2019" name="Sci. Rep.">
        <title>Orb-weaving spider Araneus ventricosus genome elucidates the spidroin gene catalogue.</title>
        <authorList>
            <person name="Kono N."/>
            <person name="Nakamura H."/>
            <person name="Ohtoshi R."/>
            <person name="Moran D.A.P."/>
            <person name="Shinohara A."/>
            <person name="Yoshida Y."/>
            <person name="Fujiwara M."/>
            <person name="Mori M."/>
            <person name="Tomita M."/>
            <person name="Arakawa K."/>
        </authorList>
    </citation>
    <scope>NUCLEOTIDE SEQUENCE [LARGE SCALE GENOMIC DNA]</scope>
</reference>
<dbReference type="GO" id="GO:0003676">
    <property type="term" value="F:nucleic acid binding"/>
    <property type="evidence" value="ECO:0007669"/>
    <property type="project" value="InterPro"/>
</dbReference>
<dbReference type="CDD" id="cd01650">
    <property type="entry name" value="RT_nLTR_like"/>
    <property type="match status" value="1"/>
</dbReference>
<dbReference type="Pfam" id="PF00075">
    <property type="entry name" value="RNase_H"/>
    <property type="match status" value="1"/>
</dbReference>
<dbReference type="PANTHER" id="PTHR19446">
    <property type="entry name" value="REVERSE TRANSCRIPTASES"/>
    <property type="match status" value="1"/>
</dbReference>
<comment type="caution">
    <text evidence="3">The sequence shown here is derived from an EMBL/GenBank/DDBJ whole genome shotgun (WGS) entry which is preliminary data.</text>
</comment>
<evidence type="ECO:0000259" key="1">
    <source>
        <dbReference type="PROSITE" id="PS50878"/>
    </source>
</evidence>
<dbReference type="SUPFAM" id="SSF56672">
    <property type="entry name" value="DNA/RNA polymerases"/>
    <property type="match status" value="1"/>
</dbReference>
<dbReference type="AlphaFoldDB" id="A0A4Y2BAC5"/>
<dbReference type="PROSITE" id="PS50879">
    <property type="entry name" value="RNASE_H_1"/>
    <property type="match status" value="1"/>
</dbReference>
<sequence length="719" mass="82034">MGKKKSPGLDNINVLMADRIHKKCPAILTGIFNKCLELGIFPTQWKKAKLILLNKPGKDPELVNSYRPICLLSVLSKILDKLLTQRITFLLKSKGLLHRNQHGFRNGKSCETANFELKRSIHKAMMHKFKVCLISLDVAGAFDNVWRQSILEQLILADCPQNIFDLVKDYFKDRSVLFELGQKQWTFEAQRGVPQGSCSGPLFWNLVASTALGLVLPSGCQIQAFADDLIIVVRGESKEILTSRCNEAISRIVDWGSSHKLHFNASKTICMPLSFGGRLQRNEPLQILLQGQPVIFQDQLVYLGVTWDSALTFTPHFKKVRQKVDSLTYKITNVAEKFYWWNNKLFKKIYSGAIEPFMLFGHGARGHKLHLKTVDRFLNGIQRRPLIKITRAFRTTSTAALQVIAGLLPLSLKAVESKDIETRIDIYDLHPTKWTSIPFGMEPPTGEDIEIFTDGSKVDDKVGAAMVVLYHGVEILHKVCRLDDTATVYQAESQGLKMALEYIVESVNWHRFHIFSDSRSVLQSLESSKNTSQSIVELKKLFEEVVCKKWVRLHWVKAHVGVFGNERADDYAKLETTQATVDCFCPRSKATITRIIRKELVCQWQNRWDNCGNGKHTQKYLPSVGFKVKNFSPEITQFLTAHGRLPAYFYRFNLSREYSCSCGGFGNTEHYITECPFTKKYWQKLRYDEDNPSSLLDQNSNLKLLQNIMETVDSIVPQI</sequence>
<feature type="domain" description="RNase H type-1" evidence="2">
    <location>
        <begin position="445"/>
        <end position="577"/>
    </location>
</feature>
<dbReference type="Pfam" id="PF00078">
    <property type="entry name" value="RVT_1"/>
    <property type="match status" value="1"/>
</dbReference>
<feature type="domain" description="Reverse transcriptase" evidence="1">
    <location>
        <begin position="34"/>
        <end position="307"/>
    </location>
</feature>
<evidence type="ECO:0000259" key="2">
    <source>
        <dbReference type="PROSITE" id="PS50879"/>
    </source>
</evidence>
<dbReference type="GO" id="GO:0004523">
    <property type="term" value="F:RNA-DNA hybrid ribonuclease activity"/>
    <property type="evidence" value="ECO:0007669"/>
    <property type="project" value="InterPro"/>
</dbReference>
<dbReference type="InterPro" id="IPR043502">
    <property type="entry name" value="DNA/RNA_pol_sf"/>
</dbReference>
<organism evidence="3 4">
    <name type="scientific">Araneus ventricosus</name>
    <name type="common">Orbweaver spider</name>
    <name type="synonym">Epeira ventricosa</name>
    <dbReference type="NCBI Taxonomy" id="182803"/>
    <lineage>
        <taxon>Eukaryota</taxon>
        <taxon>Metazoa</taxon>
        <taxon>Ecdysozoa</taxon>
        <taxon>Arthropoda</taxon>
        <taxon>Chelicerata</taxon>
        <taxon>Arachnida</taxon>
        <taxon>Araneae</taxon>
        <taxon>Araneomorphae</taxon>
        <taxon>Entelegynae</taxon>
        <taxon>Araneoidea</taxon>
        <taxon>Araneidae</taxon>
        <taxon>Araneus</taxon>
    </lineage>
</organism>
<dbReference type="InterPro" id="IPR036397">
    <property type="entry name" value="RNaseH_sf"/>
</dbReference>
<name>A0A4Y2BAC5_ARAVE</name>
<dbReference type="PROSITE" id="PS50878">
    <property type="entry name" value="RT_POL"/>
    <property type="match status" value="1"/>
</dbReference>
<evidence type="ECO:0000313" key="4">
    <source>
        <dbReference type="Proteomes" id="UP000499080"/>
    </source>
</evidence>
<evidence type="ECO:0008006" key="5">
    <source>
        <dbReference type="Google" id="ProtNLM"/>
    </source>
</evidence>
<protein>
    <recommendedName>
        <fullName evidence="5">Retrovirus-related Pol polyprotein from type-1 retrotransposable element R1</fullName>
    </recommendedName>
</protein>
<dbReference type="InterPro" id="IPR000477">
    <property type="entry name" value="RT_dom"/>
</dbReference>
<gene>
    <name evidence="3" type="primary">R1A1-elementORF2_614</name>
    <name evidence="3" type="ORF">AVEN_225830_1</name>
</gene>
<dbReference type="OrthoDB" id="2752996at2759"/>
<accession>A0A4Y2BAC5</accession>
<dbReference type="InterPro" id="IPR002156">
    <property type="entry name" value="RNaseH_domain"/>
</dbReference>
<dbReference type="Gene3D" id="3.30.420.10">
    <property type="entry name" value="Ribonuclease H-like superfamily/Ribonuclease H"/>
    <property type="match status" value="1"/>
</dbReference>
<proteinExistence type="predicted"/>
<dbReference type="CDD" id="cd09276">
    <property type="entry name" value="Rnase_HI_RT_non_LTR"/>
    <property type="match status" value="1"/>
</dbReference>
<keyword evidence="4" id="KW-1185">Reference proteome</keyword>
<dbReference type="EMBL" id="BGPR01000064">
    <property type="protein sequence ID" value="GBL89291.1"/>
    <property type="molecule type" value="Genomic_DNA"/>
</dbReference>
<dbReference type="Proteomes" id="UP000499080">
    <property type="component" value="Unassembled WGS sequence"/>
</dbReference>
<dbReference type="SUPFAM" id="SSF53098">
    <property type="entry name" value="Ribonuclease H-like"/>
    <property type="match status" value="1"/>
</dbReference>